<dbReference type="RefSeq" id="WP_130566185.1">
    <property type="nucleotide sequence ID" value="NZ_SHLY01000002.1"/>
</dbReference>
<evidence type="ECO:0000313" key="16">
    <source>
        <dbReference type="Proteomes" id="UP000292544"/>
    </source>
</evidence>
<evidence type="ECO:0000256" key="9">
    <source>
        <dbReference type="ARBA" id="ARBA00022898"/>
    </source>
</evidence>
<dbReference type="PIRSF" id="PIRSF004911">
    <property type="entry name" value="DUF160"/>
    <property type="match status" value="1"/>
</dbReference>
<evidence type="ECO:0000256" key="10">
    <source>
        <dbReference type="ARBA" id="ARBA00023004"/>
    </source>
</evidence>
<dbReference type="EMBL" id="SHLY01000002">
    <property type="protein sequence ID" value="TAA46933.1"/>
    <property type="molecule type" value="Genomic_DNA"/>
</dbReference>
<dbReference type="Pfam" id="PF04055">
    <property type="entry name" value="Radical_SAM"/>
    <property type="match status" value="1"/>
</dbReference>
<evidence type="ECO:0000256" key="8">
    <source>
        <dbReference type="ARBA" id="ARBA00022723"/>
    </source>
</evidence>
<dbReference type="CDD" id="cd01335">
    <property type="entry name" value="Radical_SAM"/>
    <property type="match status" value="1"/>
</dbReference>
<proteinExistence type="inferred from homology"/>
<dbReference type="InterPro" id="IPR013785">
    <property type="entry name" value="Aldolase_TIM"/>
</dbReference>
<protein>
    <recommendedName>
        <fullName evidence="5">L-lysine 2,3-aminomutase</fullName>
    </recommendedName>
    <alternativeName>
        <fullName evidence="13">EF-P post-translational modification enzyme B</fullName>
    </alternativeName>
</protein>
<sequence>MPQMITRKPLEGERPWQQELAKAVTDPAVLLTMLEIDQTAFADGFAARKQFPMRVPQPFIDRMVKGDPNDPLLRQVLPLSDELITSNGYVSDPLGEHDTQAPGLMHKYQSRVLLILRGGCAVNCRYCFRRHFPYGDNSPSKQEWQQSFDYIAAHPEINEVLLSGGDPLMANDQQLDWLLTQLEQIPHLRRVRIHTRLPVVIPSRITDALVSRLASSRLKALMVLHINHANEIDNALQRAAQKLKQAGIWLLNQSVLLQQVNDSADALCELSERLFEADIQPYYLHLMDKVAQAEHFDLPLARVQALNKAMMQRLPGFLVPKFVREIAGQQSKTPIDLGFNPFIEQTDLDFFQQS</sequence>
<evidence type="ECO:0000256" key="1">
    <source>
        <dbReference type="ARBA" id="ARBA00001352"/>
    </source>
</evidence>
<name>A0ABY1WQP6_9GAMM</name>
<keyword evidence="9" id="KW-0663">Pyridoxal phosphate</keyword>
<accession>A0ABY1WQP6</accession>
<dbReference type="SUPFAM" id="SSF102114">
    <property type="entry name" value="Radical SAM enzymes"/>
    <property type="match status" value="1"/>
</dbReference>
<comment type="cofactor">
    <cofactor evidence="2">
        <name>pyridoxal 5'-phosphate</name>
        <dbReference type="ChEBI" id="CHEBI:597326"/>
    </cofactor>
</comment>
<evidence type="ECO:0000256" key="5">
    <source>
        <dbReference type="ARBA" id="ARBA00022363"/>
    </source>
</evidence>
<dbReference type="PANTHER" id="PTHR30538:SF1">
    <property type="entry name" value="L-LYSINE 2,3-AMINOMUTASE"/>
    <property type="match status" value="1"/>
</dbReference>
<dbReference type="InterPro" id="IPR022462">
    <property type="entry name" value="EpmB"/>
</dbReference>
<comment type="caution">
    <text evidence="15">The sequence shown here is derived from an EMBL/GenBank/DDBJ whole genome shotgun (WGS) entry which is preliminary data.</text>
</comment>
<keyword evidence="8" id="KW-0479">Metal-binding</keyword>
<dbReference type="Proteomes" id="UP000292544">
    <property type="component" value="Unassembled WGS sequence"/>
</dbReference>
<keyword evidence="6" id="KW-0004">4Fe-4S</keyword>
<dbReference type="SFLD" id="SFLDG01070">
    <property type="entry name" value="PLP-dependent"/>
    <property type="match status" value="1"/>
</dbReference>
<evidence type="ECO:0000313" key="15">
    <source>
        <dbReference type="EMBL" id="TAA46933.1"/>
    </source>
</evidence>
<dbReference type="NCBIfam" id="TIGR03821">
    <property type="entry name" value="EFP_modif_epmB"/>
    <property type="match status" value="1"/>
</dbReference>
<keyword evidence="12" id="KW-0413">Isomerase</keyword>
<keyword evidence="11" id="KW-0411">Iron-sulfur</keyword>
<evidence type="ECO:0000256" key="6">
    <source>
        <dbReference type="ARBA" id="ARBA00022485"/>
    </source>
</evidence>
<keyword evidence="10" id="KW-0408">Iron</keyword>
<evidence type="ECO:0000259" key="14">
    <source>
        <dbReference type="PROSITE" id="PS51918"/>
    </source>
</evidence>
<comment type="cofactor">
    <cofactor evidence="3">
        <name>[4Fe-4S] cluster</name>
        <dbReference type="ChEBI" id="CHEBI:49883"/>
    </cofactor>
</comment>
<evidence type="ECO:0000256" key="2">
    <source>
        <dbReference type="ARBA" id="ARBA00001933"/>
    </source>
</evidence>
<evidence type="ECO:0000256" key="4">
    <source>
        <dbReference type="ARBA" id="ARBA00008703"/>
    </source>
</evidence>
<dbReference type="PANTHER" id="PTHR30538">
    <property type="entry name" value="LYSINE 2,3-AMINOMUTASE-RELATED"/>
    <property type="match status" value="1"/>
</dbReference>
<evidence type="ECO:0000256" key="13">
    <source>
        <dbReference type="ARBA" id="ARBA00030756"/>
    </source>
</evidence>
<dbReference type="Gene3D" id="3.20.20.70">
    <property type="entry name" value="Aldolase class I"/>
    <property type="match status" value="1"/>
</dbReference>
<evidence type="ECO:0000256" key="11">
    <source>
        <dbReference type="ARBA" id="ARBA00023014"/>
    </source>
</evidence>
<dbReference type="InterPro" id="IPR007197">
    <property type="entry name" value="rSAM"/>
</dbReference>
<keyword evidence="16" id="KW-1185">Reference proteome</keyword>
<keyword evidence="7" id="KW-0949">S-adenosyl-L-methionine</keyword>
<dbReference type="NCBIfam" id="TIGR00238">
    <property type="entry name" value="KamA family radical SAM protein"/>
    <property type="match status" value="1"/>
</dbReference>
<dbReference type="InterPro" id="IPR058240">
    <property type="entry name" value="rSAM_sf"/>
</dbReference>
<dbReference type="SFLD" id="SFLDS00029">
    <property type="entry name" value="Radical_SAM"/>
    <property type="match status" value="1"/>
</dbReference>
<feature type="domain" description="Radical SAM core" evidence="14">
    <location>
        <begin position="106"/>
        <end position="336"/>
    </location>
</feature>
<comment type="catalytic activity">
    <reaction evidence="1">
        <text>L-lysine = D-beta-lysine</text>
        <dbReference type="Rhea" id="RHEA:44148"/>
        <dbReference type="ChEBI" id="CHEBI:32551"/>
        <dbReference type="ChEBI" id="CHEBI:84138"/>
    </reaction>
</comment>
<organism evidence="15 16">
    <name type="scientific">Corallincola spongiicola</name>
    <dbReference type="NCBI Taxonomy" id="2520508"/>
    <lineage>
        <taxon>Bacteria</taxon>
        <taxon>Pseudomonadati</taxon>
        <taxon>Pseudomonadota</taxon>
        <taxon>Gammaproteobacteria</taxon>
        <taxon>Alteromonadales</taxon>
        <taxon>Psychromonadaceae</taxon>
        <taxon>Corallincola</taxon>
    </lineage>
</organism>
<comment type="similarity">
    <text evidence="4">Belongs to the radical SAM superfamily. KamA family.</text>
</comment>
<evidence type="ECO:0000256" key="7">
    <source>
        <dbReference type="ARBA" id="ARBA00022691"/>
    </source>
</evidence>
<gene>
    <name evidence="15" type="primary">epmB</name>
    <name evidence="15" type="ORF">EXY25_06660</name>
</gene>
<dbReference type="SFLD" id="SFLDF00314">
    <property type="entry name" value="L-lysine_2_3-aminomutase_(yjeK"/>
    <property type="match status" value="1"/>
</dbReference>
<evidence type="ECO:0000256" key="3">
    <source>
        <dbReference type="ARBA" id="ARBA00001966"/>
    </source>
</evidence>
<dbReference type="PROSITE" id="PS51918">
    <property type="entry name" value="RADICAL_SAM"/>
    <property type="match status" value="1"/>
</dbReference>
<reference evidence="16" key="1">
    <citation type="submission" date="2019-02" db="EMBL/GenBank/DDBJ databases">
        <title>Draft genome sequence of Muricauda sp. 176CP4-71.</title>
        <authorList>
            <person name="Park J.-S."/>
        </authorList>
    </citation>
    <scope>NUCLEOTIDE SEQUENCE [LARGE SCALE GENOMIC DNA]</scope>
    <source>
        <strain evidence="16">176GS2-150</strain>
    </source>
</reference>
<dbReference type="InterPro" id="IPR003739">
    <property type="entry name" value="Lys_aminomutase/Glu_NH3_mut"/>
</dbReference>
<evidence type="ECO:0000256" key="12">
    <source>
        <dbReference type="ARBA" id="ARBA00023235"/>
    </source>
</evidence>